<accession>A0A1E3X352</accession>
<dbReference type="EMBL" id="MAYW01000313">
    <property type="protein sequence ID" value="ODS29982.1"/>
    <property type="molecule type" value="Genomic_DNA"/>
</dbReference>
<feature type="non-terminal residue" evidence="1">
    <location>
        <position position="1"/>
    </location>
</feature>
<name>A0A1E3X352_9BACT</name>
<organism evidence="1 2">
    <name type="scientific">Candidatus Scalindua rubra</name>
    <dbReference type="NCBI Taxonomy" id="1872076"/>
    <lineage>
        <taxon>Bacteria</taxon>
        <taxon>Pseudomonadati</taxon>
        <taxon>Planctomycetota</taxon>
        <taxon>Candidatus Brocadiia</taxon>
        <taxon>Candidatus Brocadiales</taxon>
        <taxon>Candidatus Scalinduaceae</taxon>
        <taxon>Candidatus Scalindua</taxon>
    </lineage>
</organism>
<dbReference type="InterPro" id="IPR009241">
    <property type="entry name" value="HigB-like"/>
</dbReference>
<comment type="caution">
    <text evidence="1">The sequence shown here is derived from an EMBL/GenBank/DDBJ whole genome shotgun (WGS) entry which is preliminary data.</text>
</comment>
<reference evidence="1 2" key="1">
    <citation type="submission" date="2016-07" db="EMBL/GenBank/DDBJ databases">
        <title>Draft genome of Scalindua rubra, obtained from a brine-seawater interface in the Red Sea, sheds light on salt adaptation in anammox bacteria.</title>
        <authorList>
            <person name="Speth D.R."/>
            <person name="Lagkouvardos I."/>
            <person name="Wang Y."/>
            <person name="Qian P.-Y."/>
            <person name="Dutilh B.E."/>
            <person name="Jetten M.S."/>
        </authorList>
    </citation>
    <scope>NUCLEOTIDE SEQUENCE [LARGE SCALE GENOMIC DNA]</scope>
    <source>
        <strain evidence="1">BSI-1</strain>
    </source>
</reference>
<evidence type="ECO:0000313" key="2">
    <source>
        <dbReference type="Proteomes" id="UP000094056"/>
    </source>
</evidence>
<dbReference type="AlphaFoldDB" id="A0A1E3X352"/>
<sequence>GNIYRIFSFFDKGNLVVLGNAFQKKTQKVPRKEIEKALKIMKEYFHEKK</sequence>
<dbReference type="Pfam" id="PF05973">
    <property type="entry name" value="Gp49"/>
    <property type="match status" value="1"/>
</dbReference>
<dbReference type="Proteomes" id="UP000094056">
    <property type="component" value="Unassembled WGS sequence"/>
</dbReference>
<protein>
    <recommendedName>
        <fullName evidence="3">Phage-related protein</fullName>
    </recommendedName>
</protein>
<gene>
    <name evidence="1" type="ORF">SCARUB_04911</name>
</gene>
<evidence type="ECO:0000313" key="1">
    <source>
        <dbReference type="EMBL" id="ODS29982.1"/>
    </source>
</evidence>
<proteinExistence type="predicted"/>
<evidence type="ECO:0008006" key="3">
    <source>
        <dbReference type="Google" id="ProtNLM"/>
    </source>
</evidence>